<feature type="compositionally biased region" description="Basic and acidic residues" evidence="1">
    <location>
        <begin position="18"/>
        <end position="46"/>
    </location>
</feature>
<feature type="compositionally biased region" description="Basic and acidic residues" evidence="1">
    <location>
        <begin position="146"/>
        <end position="246"/>
    </location>
</feature>
<organism evidence="2 3">
    <name type="scientific">Chaetomium globosum (strain ATCC 6205 / CBS 148.51 / DSM 1962 / NBRC 6347 / NRRL 1970)</name>
    <name type="common">Soil fungus</name>
    <dbReference type="NCBI Taxonomy" id="306901"/>
    <lineage>
        <taxon>Eukaryota</taxon>
        <taxon>Fungi</taxon>
        <taxon>Dikarya</taxon>
        <taxon>Ascomycota</taxon>
        <taxon>Pezizomycotina</taxon>
        <taxon>Sordariomycetes</taxon>
        <taxon>Sordariomycetidae</taxon>
        <taxon>Sordariales</taxon>
        <taxon>Chaetomiaceae</taxon>
        <taxon>Chaetomium</taxon>
    </lineage>
</organism>
<proteinExistence type="predicted"/>
<feature type="region of interest" description="Disordered" evidence="1">
    <location>
        <begin position="1"/>
        <end position="246"/>
    </location>
</feature>
<sequence length="417" mass="49575">MPRDATSSSAAGPRPPSKTRDEEDRRPTLKAKKAEALLHHGRRESGKSISSEGSIHVKSEDPDVEMPDAAPSVTDTSEPKHSLQKDKREEEQRKQSELEARSRETKRKEEEKRRRDGMLAAVQARKREEEDHRRKEEEDRERERKRKEEEEQRRLEEEERKQREEEQRVHREQKRKLEEAERRRREEEERKQKEEEERKKREEEERLRREQLEREEAEKKEQERKEAERRRAAREAERAAKEADERRLHLEQERARLAKLPPVLRWLDSTADFLYIIPTIQHLRNVKLTLTYCELPENEQQSIIWTPRQKWKHDPDTDGPRGFAPSNKHYVNGELVSEGRSNLREASTSPFPRQRIARRGLVAVLRENLAFTRVTEEQRSYDEPMVDVESSVLPNGVHTSPTAARVQEHNNGITRTQ</sequence>
<dbReference type="InParanoid" id="Q2HA60"/>
<dbReference type="Proteomes" id="UP000001056">
    <property type="component" value="Unassembled WGS sequence"/>
</dbReference>
<evidence type="ECO:0000313" key="3">
    <source>
        <dbReference type="Proteomes" id="UP000001056"/>
    </source>
</evidence>
<protein>
    <submittedName>
        <fullName evidence="2">Uncharacterized protein</fullName>
    </submittedName>
</protein>
<dbReference type="OMA" id="HVKSEDP"/>
<feature type="compositionally biased region" description="Basic and acidic residues" evidence="1">
    <location>
        <begin position="125"/>
        <end position="137"/>
    </location>
</feature>
<reference evidence="3" key="1">
    <citation type="journal article" date="2015" name="Genome Announc.">
        <title>Draft genome sequence of the cellulolytic fungus Chaetomium globosum.</title>
        <authorList>
            <person name="Cuomo C.A."/>
            <person name="Untereiner W.A."/>
            <person name="Ma L.-J."/>
            <person name="Grabherr M."/>
            <person name="Birren B.W."/>
        </authorList>
    </citation>
    <scope>NUCLEOTIDE SEQUENCE [LARGE SCALE GENOMIC DNA]</scope>
    <source>
        <strain evidence="3">ATCC 6205 / CBS 148.51 / DSM 1962 / NBRC 6347 / NRRL 1970</strain>
    </source>
</reference>
<dbReference type="OrthoDB" id="194358at2759"/>
<dbReference type="RefSeq" id="XP_001229410.1">
    <property type="nucleotide sequence ID" value="XM_001229409.1"/>
</dbReference>
<keyword evidence="3" id="KW-1185">Reference proteome</keyword>
<feature type="compositionally biased region" description="Polar residues" evidence="1">
    <location>
        <begin position="1"/>
        <end position="10"/>
    </location>
</feature>
<evidence type="ECO:0000256" key="1">
    <source>
        <dbReference type="SAM" id="MobiDB-lite"/>
    </source>
</evidence>
<feature type="region of interest" description="Disordered" evidence="1">
    <location>
        <begin position="392"/>
        <end position="417"/>
    </location>
</feature>
<dbReference type="VEuPathDB" id="FungiDB:CHGG_02894"/>
<name>Q2HA60_CHAGB</name>
<dbReference type="EMBL" id="CH408030">
    <property type="protein sequence ID" value="EAQ90959.1"/>
    <property type="molecule type" value="Genomic_DNA"/>
</dbReference>
<feature type="compositionally biased region" description="Basic and acidic residues" evidence="1">
    <location>
        <begin position="77"/>
        <end position="117"/>
    </location>
</feature>
<dbReference type="eggNOG" id="KOG0504">
    <property type="taxonomic scope" value="Eukaryota"/>
</dbReference>
<evidence type="ECO:0000313" key="2">
    <source>
        <dbReference type="EMBL" id="EAQ90959.1"/>
    </source>
</evidence>
<dbReference type="STRING" id="306901.Q2HA60"/>
<accession>Q2HA60</accession>
<dbReference type="HOGENOM" id="CLU_658887_0_0_1"/>
<dbReference type="AlphaFoldDB" id="Q2HA60"/>
<gene>
    <name evidence="2" type="ORF">CHGG_02894</name>
</gene>
<dbReference type="GeneID" id="4389161"/>